<dbReference type="RefSeq" id="WP_158870101.1">
    <property type="nucleotide sequence ID" value="NZ_CP046401.1"/>
</dbReference>
<sequence>MKTNLSLFVIAMALAFQTFGQKSSENTVTETILSGYSVKAFSSEPLSEKAIDLILECGIKAPSARNSQLWKFTVIYEENLISQIVRNPVPGNVLIIVSGSASTQEGINVDFDCALATENMYVAAQSLGLGAHIYTGPVRNINAKKQEFGIPEGYRAVSALRIGHIDEKVDAASSASPRKEKEEIVNTLK</sequence>
<dbReference type="PANTHER" id="PTHR23026:SF123">
    <property type="entry name" value="NAD(P)H NITROREDUCTASE RV3131-RELATED"/>
    <property type="match status" value="1"/>
</dbReference>
<proteinExistence type="predicted"/>
<dbReference type="PANTHER" id="PTHR23026">
    <property type="entry name" value="NADPH NITROREDUCTASE"/>
    <property type="match status" value="1"/>
</dbReference>
<keyword evidence="3" id="KW-1185">Reference proteome</keyword>
<dbReference type="KEGG" id="mcos:GM418_25155"/>
<organism evidence="2 3">
    <name type="scientific">Maribellus comscasis</name>
    <dbReference type="NCBI Taxonomy" id="2681766"/>
    <lineage>
        <taxon>Bacteria</taxon>
        <taxon>Pseudomonadati</taxon>
        <taxon>Bacteroidota</taxon>
        <taxon>Bacteroidia</taxon>
        <taxon>Marinilabiliales</taxon>
        <taxon>Prolixibacteraceae</taxon>
        <taxon>Maribellus</taxon>
    </lineage>
</organism>
<protein>
    <submittedName>
        <fullName evidence="2">Nitroreductase</fullName>
    </submittedName>
</protein>
<dbReference type="InterPro" id="IPR050627">
    <property type="entry name" value="Nitroreductase/BluB"/>
</dbReference>
<feature type="domain" description="Nitroreductase" evidence="1">
    <location>
        <begin position="36"/>
        <end position="82"/>
    </location>
</feature>
<gene>
    <name evidence="2" type="ORF">GM418_25155</name>
</gene>
<feature type="domain" description="Nitroreductase" evidence="1">
    <location>
        <begin position="110"/>
        <end position="164"/>
    </location>
</feature>
<dbReference type="Pfam" id="PF00881">
    <property type="entry name" value="Nitroreductase"/>
    <property type="match status" value="2"/>
</dbReference>
<name>A0A6I6JUM6_9BACT</name>
<dbReference type="Proteomes" id="UP000428260">
    <property type="component" value="Chromosome"/>
</dbReference>
<dbReference type="SUPFAM" id="SSF55469">
    <property type="entry name" value="FMN-dependent nitroreductase-like"/>
    <property type="match status" value="1"/>
</dbReference>
<dbReference type="AlphaFoldDB" id="A0A6I6JUM6"/>
<dbReference type="EMBL" id="CP046401">
    <property type="protein sequence ID" value="QGY46825.1"/>
    <property type="molecule type" value="Genomic_DNA"/>
</dbReference>
<reference evidence="2 3" key="1">
    <citation type="submission" date="2019-11" db="EMBL/GenBank/DDBJ databases">
        <authorList>
            <person name="Zheng R.K."/>
            <person name="Sun C.M."/>
        </authorList>
    </citation>
    <scope>NUCLEOTIDE SEQUENCE [LARGE SCALE GENOMIC DNA]</scope>
    <source>
        <strain evidence="2 3">WC007</strain>
    </source>
</reference>
<dbReference type="InterPro" id="IPR000415">
    <property type="entry name" value="Nitroreductase-like"/>
</dbReference>
<accession>A0A6I6JUM6</accession>
<evidence type="ECO:0000313" key="3">
    <source>
        <dbReference type="Proteomes" id="UP000428260"/>
    </source>
</evidence>
<evidence type="ECO:0000259" key="1">
    <source>
        <dbReference type="Pfam" id="PF00881"/>
    </source>
</evidence>
<dbReference type="Gene3D" id="3.40.109.10">
    <property type="entry name" value="NADH Oxidase"/>
    <property type="match status" value="2"/>
</dbReference>
<dbReference type="GO" id="GO:0016491">
    <property type="term" value="F:oxidoreductase activity"/>
    <property type="evidence" value="ECO:0007669"/>
    <property type="project" value="InterPro"/>
</dbReference>
<dbReference type="InterPro" id="IPR029479">
    <property type="entry name" value="Nitroreductase"/>
</dbReference>
<evidence type="ECO:0000313" key="2">
    <source>
        <dbReference type="EMBL" id="QGY46825.1"/>
    </source>
</evidence>